<dbReference type="AlphaFoldDB" id="A0A5R9Q4A8"/>
<feature type="chain" id="PRO_5024420799" evidence="2">
    <location>
        <begin position="23"/>
        <end position="934"/>
    </location>
</feature>
<dbReference type="Proteomes" id="UP000309186">
    <property type="component" value="Unassembled WGS sequence"/>
</dbReference>
<evidence type="ECO:0000256" key="2">
    <source>
        <dbReference type="SAM" id="SignalP"/>
    </source>
</evidence>
<sequence>MKTILSTITALGIYLFSTDCLATINTNNLTLKKINSHEINQYEATSSKTILNASTLVLYGRDGLSIFEVTDDDFTLKSEYPHLHFASDARNTVEYALSEDGKSLLSVDFSGNIIVWQITEEYKLVEKQVTEFNPDSWSTSGQLTSSAFYAYENSERAVTKFTPYYWDPANFSISKGNSVAINDEDFDQGKQHHYPDLGLVLHIAKDALEVFDLNNNYQEIFNGSFDFRYPGRIASAYDPVNNTLLIHNYDTVIELTLTTDNRVANHREVSRETFLPDNLSVHDIFSTDNRLLAYNYAQLLELTLTSDNNYAATEVCAGCVPSSPNLDKETLRLYSKSTSLKVNTINNDGSFSSIERQKEQGRLKTSSPDYYPNLVIGDSSSLNFNGRFFTLSALSSERGQTFTKDIPLTDQLHNQTTSYKGFYKLGKQVLFVKNDSYTLISTNADETDLNFKKGKLVLENSSELAEWQAVFALTDTQVVFVSAGDYYLFEVIDGELAFKQVFDLNLASSTRLNKHTSYIVDGINIYAFDRDLQKLHHLLFDNAQLSLHKTIDLPIFTNSLTDYYGEVTYVNKRFYLPAYWGFGKISEHGIYRLEESGFVKEDIALPRVPKMNPAQLSDTQSLWFFDVGNYDTLDTYLLDTEAENIFSRVGEFNLYEGKYAQKNHYLHFYSKGTMVITNELSPTSESVELTLNQGNPASWDLTTYFSEQQRQDLKFVTTQTLPGVSLSEKGLLEFDGQPSNSQSLIVSVSNSLEQSTELSVQLTYNSAPTAINNLEFAAKTDEELTITFAEHFVDDKDLPIIVELNGVLDNMTLSKNTLTITFSEAGEFKLPITTYDIEGASSKHTLMFKVEEKEESSGDSGSGDSGSDDSGSGDSGSGDSGSDGSSTNSESNNNASSSQNAEQKSESQGGGSGGSLFYLLGLMIGLVTLRNKQS</sequence>
<name>A0A5R9Q4A8_9GAMM</name>
<accession>A0A5R9Q4A8</accession>
<gene>
    <name evidence="3" type="ORF">C1E24_04080</name>
</gene>
<feature type="compositionally biased region" description="Low complexity" evidence="1">
    <location>
        <begin position="882"/>
        <end position="902"/>
    </location>
</feature>
<reference evidence="3 4" key="1">
    <citation type="submission" date="2018-01" db="EMBL/GenBank/DDBJ databases">
        <title>Co-occurrence of chitin degradation, pigmentation and bioactivity in marine Pseudoalteromonas.</title>
        <authorList>
            <person name="Paulsen S."/>
            <person name="Gram L."/>
            <person name="Machado H."/>
        </authorList>
    </citation>
    <scope>NUCLEOTIDE SEQUENCE [LARGE SCALE GENOMIC DNA]</scope>
    <source>
        <strain evidence="3 4">S3663</strain>
    </source>
</reference>
<evidence type="ECO:0000313" key="3">
    <source>
        <dbReference type="EMBL" id="TLX47991.1"/>
    </source>
</evidence>
<evidence type="ECO:0000256" key="1">
    <source>
        <dbReference type="SAM" id="MobiDB-lite"/>
    </source>
</evidence>
<dbReference type="RefSeq" id="WP_138478988.1">
    <property type="nucleotide sequence ID" value="NZ_PPSW01000007.1"/>
</dbReference>
<comment type="caution">
    <text evidence="3">The sequence shown here is derived from an EMBL/GenBank/DDBJ whole genome shotgun (WGS) entry which is preliminary data.</text>
</comment>
<evidence type="ECO:0000313" key="4">
    <source>
        <dbReference type="Proteomes" id="UP000309186"/>
    </source>
</evidence>
<organism evidence="3 4">
    <name type="scientific">Pseudoalteromonas phenolica</name>
    <dbReference type="NCBI Taxonomy" id="161398"/>
    <lineage>
        <taxon>Bacteria</taxon>
        <taxon>Pseudomonadati</taxon>
        <taxon>Pseudomonadota</taxon>
        <taxon>Gammaproteobacteria</taxon>
        <taxon>Alteromonadales</taxon>
        <taxon>Pseudoalteromonadaceae</taxon>
        <taxon>Pseudoalteromonas</taxon>
    </lineage>
</organism>
<dbReference type="OrthoDB" id="6277544at2"/>
<protein>
    <submittedName>
        <fullName evidence="3">Uncharacterized protein</fullName>
    </submittedName>
</protein>
<feature type="signal peptide" evidence="2">
    <location>
        <begin position="1"/>
        <end position="22"/>
    </location>
</feature>
<keyword evidence="2" id="KW-0732">Signal</keyword>
<feature type="region of interest" description="Disordered" evidence="1">
    <location>
        <begin position="851"/>
        <end position="912"/>
    </location>
</feature>
<dbReference type="EMBL" id="PPSW01000007">
    <property type="protein sequence ID" value="TLX47991.1"/>
    <property type="molecule type" value="Genomic_DNA"/>
</dbReference>
<proteinExistence type="predicted"/>